<dbReference type="OrthoDB" id="5424797at2759"/>
<feature type="region of interest" description="Disordered" evidence="1">
    <location>
        <begin position="85"/>
        <end position="104"/>
    </location>
</feature>
<feature type="compositionally biased region" description="Basic and acidic residues" evidence="1">
    <location>
        <begin position="1231"/>
        <end position="1250"/>
    </location>
</feature>
<feature type="compositionally biased region" description="Polar residues" evidence="1">
    <location>
        <begin position="433"/>
        <end position="447"/>
    </location>
</feature>
<dbReference type="InterPro" id="IPR013087">
    <property type="entry name" value="Znf_C2H2_type"/>
</dbReference>
<evidence type="ECO:0000313" key="4">
    <source>
        <dbReference type="Proteomes" id="UP000250266"/>
    </source>
</evidence>
<evidence type="ECO:0000256" key="1">
    <source>
        <dbReference type="SAM" id="MobiDB-lite"/>
    </source>
</evidence>
<feature type="region of interest" description="Disordered" evidence="1">
    <location>
        <begin position="542"/>
        <end position="689"/>
    </location>
</feature>
<feature type="region of interest" description="Disordered" evidence="1">
    <location>
        <begin position="723"/>
        <end position="760"/>
    </location>
</feature>
<feature type="region of interest" description="Disordered" evidence="1">
    <location>
        <begin position="853"/>
        <end position="987"/>
    </location>
</feature>
<evidence type="ECO:0000259" key="2">
    <source>
        <dbReference type="PROSITE" id="PS00028"/>
    </source>
</evidence>
<dbReference type="EMBL" id="KV744805">
    <property type="protein sequence ID" value="OCK86415.1"/>
    <property type="molecule type" value="Genomic_DNA"/>
</dbReference>
<feature type="compositionally biased region" description="Polar residues" evidence="1">
    <location>
        <begin position="660"/>
        <end position="675"/>
    </location>
</feature>
<feature type="region of interest" description="Disordered" evidence="1">
    <location>
        <begin position="1202"/>
        <end position="1285"/>
    </location>
</feature>
<feature type="compositionally biased region" description="Basic and acidic residues" evidence="1">
    <location>
        <begin position="245"/>
        <end position="289"/>
    </location>
</feature>
<feature type="compositionally biased region" description="Polar residues" evidence="1">
    <location>
        <begin position="92"/>
        <end position="104"/>
    </location>
</feature>
<accession>A0A8E2EMC0</accession>
<feature type="compositionally biased region" description="Polar residues" evidence="1">
    <location>
        <begin position="542"/>
        <end position="580"/>
    </location>
</feature>
<feature type="compositionally biased region" description="Low complexity" evidence="1">
    <location>
        <begin position="961"/>
        <end position="977"/>
    </location>
</feature>
<sequence length="1285" mass="138463">MAYPNQPYNEQGGYGAQQQVTTWGGNYGANHETTSQAAEALRHLSNTAYATGDSAAVSNAGLTPTNAATSARYSNTVSQIQRNKPSYDAGMGSSSTHISYGQSQARLRSVNAVQSTRTHTTGQSSGLPSPAVAAGYPSQRTQAVYNQQRAASPKMQSSFAPSAQYNDYNRILPNATETSCISPATSAPTVHSYSDRNATAAAAQASTSNGVNGQYDQSTITVDPMQVYDPWPEYQRKQAALKAQKAAEDAARTEENWKVEEARRQEEETCRAAERKKAAEQKNAEDERGLLQAHVPVPIAATEKNSKSSNSAKSKAFRKSNTPEPAPSVSNDTTQGPGTGGGIDLETEMRAMMAKMRELNSKNPALLARIWGQESKSNGAGQSLTTNDQSTPQSIAENRPENGSKTASARSGKATSNQKQPKTANEKLPQHPNAVQQPQARAQSTARAVSKALAPPTTPQPVKQQGNTIWPPEKREQLATAASTWLNSISENRIRQISKDQILHMLDSNPSYIDLCEQLEKMGMKLERAAFARALLAAVPDVNSSSRQPGHTQAQPSARPTTQRAPLSHTHPNGGTSVQRTPEEPQKDGHSTQPGAKEDVAFQTGGSVVDSVPRPESTAPANGPLPQAPGAQTPYFGDSHSPLPENVRGGSRTPAPITQMMRSNSIQPPRSTPKPTSKEEAARKRNFSEVVDLTGYSDEELPPPQKKPQLDAYSHQILHGSVPTSAMESHAPSPQFGNFTYNQAATPQPPATSYTPPMPTANDIRFADVVQPIDKRKALRRSSYNIKTIARDVLIATGKHPEMRPLNAHLEVLKSSFNKVDNNSDLSTFRWDIVDPGDPPKRYLQRNFFAQENDADDEDDSGDDEAPPPARPRAAAQQAIAVGGGGAPITFSSTMPGNGLVKGPPKRRGRPPRNSLPMTSRPYGFAGGEDSNPRTSRPSDGTGDSDRGSSSRPRGFTHFQGTPSSTGSGSIPTITSSAPHPRQSGTGYSAFRLTHAEDGTPIPKKKGRPVGWRKAIHGSAEAQARIVNRRPAQSSGLRNVTTPSGSAAVIIQSGSPRIAAQPSSTGKTRVKRVAEPHYSVYKCHWKNCTAELHNLDTLRKHVHKLHGKPAAHGGYDCLWDGCGKEVTTVDKRTGMLFETHQYPEFSDDIKWRAHMELKHFGPLGWSLGDGPASGLSDAHDSEAYLSNTDGRRVTPQVTVPASRNIIGSTNSTGPASVGHEPARRGRPPKASQERAAQETERAMINKKREIGPGVDRGGARLATEKRRMGFNDDEDFDEEIVDKDD</sequence>
<evidence type="ECO:0000313" key="3">
    <source>
        <dbReference type="EMBL" id="OCK86415.1"/>
    </source>
</evidence>
<feature type="domain" description="C2H2-type" evidence="2">
    <location>
        <begin position="1083"/>
        <end position="1106"/>
    </location>
</feature>
<feature type="compositionally biased region" description="Basic and acidic residues" evidence="1">
    <location>
        <begin position="581"/>
        <end position="600"/>
    </location>
</feature>
<keyword evidence="4" id="KW-1185">Reference proteome</keyword>
<feature type="compositionally biased region" description="Basic and acidic residues" evidence="1">
    <location>
        <begin position="676"/>
        <end position="687"/>
    </location>
</feature>
<name>A0A8E2EMC0_9PEZI</name>
<feature type="region of interest" description="Disordered" evidence="1">
    <location>
        <begin position="376"/>
        <end position="469"/>
    </location>
</feature>
<feature type="compositionally biased region" description="Acidic residues" evidence="1">
    <location>
        <begin position="1271"/>
        <end position="1285"/>
    </location>
</feature>
<dbReference type="PROSITE" id="PS00028">
    <property type="entry name" value="ZINC_FINGER_C2H2_1"/>
    <property type="match status" value="1"/>
</dbReference>
<organism evidence="3 4">
    <name type="scientific">Lepidopterella palustris CBS 459.81</name>
    <dbReference type="NCBI Taxonomy" id="1314670"/>
    <lineage>
        <taxon>Eukaryota</taxon>
        <taxon>Fungi</taxon>
        <taxon>Dikarya</taxon>
        <taxon>Ascomycota</taxon>
        <taxon>Pezizomycotina</taxon>
        <taxon>Dothideomycetes</taxon>
        <taxon>Pleosporomycetidae</taxon>
        <taxon>Mytilinidiales</taxon>
        <taxon>Argynnaceae</taxon>
        <taxon>Lepidopterella</taxon>
    </lineage>
</organism>
<feature type="compositionally biased region" description="Low complexity" evidence="1">
    <location>
        <begin position="872"/>
        <end position="881"/>
    </location>
</feature>
<gene>
    <name evidence="3" type="ORF">K432DRAFT_438512</name>
</gene>
<feature type="compositionally biased region" description="Polar residues" evidence="1">
    <location>
        <begin position="376"/>
        <end position="423"/>
    </location>
</feature>
<proteinExistence type="predicted"/>
<feature type="compositionally biased region" description="Acidic residues" evidence="1">
    <location>
        <begin position="853"/>
        <end position="866"/>
    </location>
</feature>
<dbReference type="Proteomes" id="UP000250266">
    <property type="component" value="Unassembled WGS sequence"/>
</dbReference>
<feature type="compositionally biased region" description="Polar residues" evidence="1">
    <location>
        <begin position="735"/>
        <end position="755"/>
    </location>
</feature>
<protein>
    <recommendedName>
        <fullName evidence="2">C2H2-type domain-containing protein</fullName>
    </recommendedName>
</protein>
<reference evidence="3 4" key="1">
    <citation type="journal article" date="2016" name="Nat. Commun.">
        <title>Ectomycorrhizal ecology is imprinted in the genome of the dominant symbiotic fungus Cenococcum geophilum.</title>
        <authorList>
            <consortium name="DOE Joint Genome Institute"/>
            <person name="Peter M."/>
            <person name="Kohler A."/>
            <person name="Ohm R.A."/>
            <person name="Kuo A."/>
            <person name="Krutzmann J."/>
            <person name="Morin E."/>
            <person name="Arend M."/>
            <person name="Barry K.W."/>
            <person name="Binder M."/>
            <person name="Choi C."/>
            <person name="Clum A."/>
            <person name="Copeland A."/>
            <person name="Grisel N."/>
            <person name="Haridas S."/>
            <person name="Kipfer T."/>
            <person name="LaButti K."/>
            <person name="Lindquist E."/>
            <person name="Lipzen A."/>
            <person name="Maire R."/>
            <person name="Meier B."/>
            <person name="Mihaltcheva S."/>
            <person name="Molinier V."/>
            <person name="Murat C."/>
            <person name="Poggeler S."/>
            <person name="Quandt C.A."/>
            <person name="Sperisen C."/>
            <person name="Tritt A."/>
            <person name="Tisserant E."/>
            <person name="Crous P.W."/>
            <person name="Henrissat B."/>
            <person name="Nehls U."/>
            <person name="Egli S."/>
            <person name="Spatafora J.W."/>
            <person name="Grigoriev I.V."/>
            <person name="Martin F.M."/>
        </authorList>
    </citation>
    <scope>NUCLEOTIDE SEQUENCE [LARGE SCALE GENOMIC DNA]</scope>
    <source>
        <strain evidence="3 4">CBS 459.81</strain>
    </source>
</reference>
<feature type="compositionally biased region" description="Polar residues" evidence="1">
    <location>
        <begin position="1202"/>
        <end position="1214"/>
    </location>
</feature>
<feature type="region of interest" description="Disordered" evidence="1">
    <location>
        <begin position="240"/>
        <end position="344"/>
    </location>
</feature>